<feature type="compositionally biased region" description="Basic and acidic residues" evidence="4">
    <location>
        <begin position="1242"/>
        <end position="1254"/>
    </location>
</feature>
<evidence type="ECO:0000313" key="6">
    <source>
        <dbReference type="EMBL" id="GKU86765.1"/>
    </source>
</evidence>
<keyword evidence="1" id="KW-0479">Metal-binding</keyword>
<feature type="compositionally biased region" description="Basic and acidic residues" evidence="4">
    <location>
        <begin position="550"/>
        <end position="561"/>
    </location>
</feature>
<feature type="compositionally biased region" description="Basic and acidic residues" evidence="4">
    <location>
        <begin position="376"/>
        <end position="392"/>
    </location>
</feature>
<sequence length="1694" mass="184858">MEDTELEEGEACSYNNNNNGDYDDASVDPDIALSYIDVKLQHVLGHFQKDFEGGVSAENLGAKFGGYGSFLPSYQRSPVWSRPRTPPEVQSHAVKSPNNLQVEGGRHGTAVLSSISQLVRPGPASVTAGTLPVSKALPRNDSVKQEVSIPSNHACEFSIKKCSKLADQKTLKLRIKVGSDNLLTEKNAAIYSGLGLDVSPSSSIDDSASETEGVYHDCEDVSFDSPTSILLIMTSFPVLGDVLLSPLPDDVLNLTKMEKILNANQYDFRQDNGKLLRENRAKSIDRNDFPAEQKGANSRYVWDENRRSPKEEVDVDTLSCEELLSKTLKLPLLSNSYSAIDKVKRKGIGGEKFVHNEVRDESFEPVFTQEIGQENPKADSEGNVREDKKTSFVDNVYPRKDSHVKGEKVCDMVNFYSNASKGKKALNREQIDEHMDKVGQRYISNGLESLKLPQGKENSSSSGKRKSKVSQSHGNLAADVLKDSLGGGGSSLMPKNKKTTGVDNYTTKMELGNLNLEKPSKNAEDRYREFFGDIEESERENEKSSMGVYSEDKLKQSENIDKSTPPINNPSKERLSNEKSNRLLASEPYLKLTRDANLHSPNVNVSEAAPATGVQAAPATGVQAAPATGVQAAPATGVQAAPATGAPAAPLLIEEWVCCDKCQQWRLLPLGMNPAKLPDKWLCSMLTWLPGRNRCDISEEETTKALIALYHVPVADNQTSLNSNPGNIASRTLEAGVQHPDQSHQTSGSHSMPSSGRKKQGLKEMLNVTNKDPPTQLSHPKKITQASVRTGSLYMNQSPVVGEPGFQHQSKSWDLPVEKHRHKQKDKHRVQGPSSDGGDAKNLKMKGKRNSDQDCFKAAKKIKAGNLHFRDDDRVSDLAGAVDKVGSGSVSGLPTMSLGKDKPNHNEFFSYKDSKSDKKNRLQVSAKRPKDRVPPPVDDGSMDLVKRDGGDFSLRRKMIEHENHIYSGPFQGMGNHLQDGRVLANEEFSGNDCRKEKKVKLSKSEGKDSGASKISSKPDRKGSHTKNHQKGQDKGSTLSRGSLDVADSLRRDFGPTQPSAAATSSSSKVSSSHKSKPGFQETKGSPVESVSSSPMRITNPDKLPPVRRNSSRGDESRDIGHFTTRSPRRYSDGEDNVGSDRSRTGRKEKTSSSALHRSHESSVLNFQDKDASYLSGDQAKLLSAPSPDTNKGQFTIGNGSVDYFGQETQYHGQSKTIDQSHNEERQNDSNHFNANGSHPRKSGKEISWSKDKCPNLKSDSTSELQDSVPSSEGKPRDGNKFQEKFGVKSNETENKESIGKLSSENSKRDSPVNFPGHEGSDGKIDATLTQDAISNVKQSLLTDSDGERYTKRLQPDKTDQVEVVSGRLNPLSLPPTGGAQNACSVSGSQKEHDGDGSGVNVSQGDEASKVPRQINKADCPNGRQIISIRQPTSGGNRVRHLNAPGSLRKESSSQAGNNAIKEATDLKHRADRFKNMGDSLESTGLYFQAALKFLHGASLLESCKSESAKNGDPLTVYRSTAKLCEFCAHEYERLKEMAPAALAYKCMEVAYMRVVYSSHARARGYQNELQTALHIVPPGESPSSSASDVDNLNHPTAVDKVSFPRGVSSPQVAGNTIISARDRPSFLGLLNFAQDVNLAMEASRKSRTAFVAANLGEVKGEEIVSSVKSALDFNFHDIERLLHLVRVAMKAIGR</sequence>
<feature type="region of interest" description="Disordered" evidence="4">
    <location>
        <begin position="371"/>
        <end position="392"/>
    </location>
</feature>
<feature type="region of interest" description="Disordered" evidence="4">
    <location>
        <begin position="1178"/>
        <end position="1327"/>
    </location>
</feature>
<feature type="region of interest" description="Disordered" evidence="4">
    <location>
        <begin position="1"/>
        <end position="23"/>
    </location>
</feature>
<keyword evidence="2" id="KW-0863">Zinc-finger</keyword>
<feature type="compositionally biased region" description="Low complexity" evidence="4">
    <location>
        <begin position="1059"/>
        <end position="1070"/>
    </location>
</feature>
<dbReference type="GO" id="GO:0008270">
    <property type="term" value="F:zinc ion binding"/>
    <property type="evidence" value="ECO:0007669"/>
    <property type="project" value="UniProtKB-KW"/>
</dbReference>
<feature type="region of interest" description="Disordered" evidence="4">
    <location>
        <begin position="796"/>
        <end position="852"/>
    </location>
</feature>
<comment type="caution">
    <text evidence="6">The sequence shown here is derived from an EMBL/GenBank/DDBJ whole genome shotgun (WGS) entry which is preliminary data.</text>
</comment>
<evidence type="ECO:0000259" key="5">
    <source>
        <dbReference type="PROSITE" id="PS51050"/>
    </source>
</evidence>
<feature type="compositionally biased region" description="Polar residues" evidence="4">
    <location>
        <begin position="1257"/>
        <end position="1270"/>
    </location>
</feature>
<feature type="compositionally biased region" description="Basic and acidic residues" evidence="4">
    <location>
        <begin position="1111"/>
        <end position="1120"/>
    </location>
</feature>
<feature type="region of interest" description="Disordered" evidence="4">
    <location>
        <begin position="445"/>
        <end position="504"/>
    </location>
</feature>
<dbReference type="PANTHER" id="PTHR46524">
    <property type="entry name" value="CW-TYPE ZINC FINGER"/>
    <property type="match status" value="1"/>
</dbReference>
<evidence type="ECO:0000256" key="4">
    <source>
        <dbReference type="SAM" id="MobiDB-lite"/>
    </source>
</evidence>
<proteinExistence type="predicted"/>
<evidence type="ECO:0000256" key="1">
    <source>
        <dbReference type="ARBA" id="ARBA00022723"/>
    </source>
</evidence>
<evidence type="ECO:0000313" key="7">
    <source>
        <dbReference type="Proteomes" id="UP001054252"/>
    </source>
</evidence>
<reference evidence="6 7" key="1">
    <citation type="journal article" date="2021" name="Commun. Biol.">
        <title>The genome of Shorea leprosula (Dipterocarpaceae) highlights the ecological relevance of drought in aseasonal tropical rainforests.</title>
        <authorList>
            <person name="Ng K.K.S."/>
            <person name="Kobayashi M.J."/>
            <person name="Fawcett J.A."/>
            <person name="Hatakeyama M."/>
            <person name="Paape T."/>
            <person name="Ng C.H."/>
            <person name="Ang C.C."/>
            <person name="Tnah L.H."/>
            <person name="Lee C.T."/>
            <person name="Nishiyama T."/>
            <person name="Sese J."/>
            <person name="O'Brien M.J."/>
            <person name="Copetti D."/>
            <person name="Mohd Noor M.I."/>
            <person name="Ong R.C."/>
            <person name="Putra M."/>
            <person name="Sireger I.Z."/>
            <person name="Indrioko S."/>
            <person name="Kosugi Y."/>
            <person name="Izuno A."/>
            <person name="Isagi Y."/>
            <person name="Lee S.L."/>
            <person name="Shimizu K.K."/>
        </authorList>
    </citation>
    <scope>NUCLEOTIDE SEQUENCE [LARGE SCALE GENOMIC DNA]</scope>
    <source>
        <strain evidence="6">214</strain>
    </source>
</reference>
<feature type="region of interest" description="Disordered" evidence="4">
    <location>
        <begin position="736"/>
        <end position="760"/>
    </location>
</feature>
<feature type="compositionally biased region" description="Basic residues" evidence="4">
    <location>
        <begin position="819"/>
        <end position="830"/>
    </location>
</feature>
<dbReference type="Proteomes" id="UP001054252">
    <property type="component" value="Unassembled WGS sequence"/>
</dbReference>
<dbReference type="InterPro" id="IPR056406">
    <property type="entry name" value="THD_CWZF3/5/7"/>
</dbReference>
<dbReference type="InterPro" id="IPR055300">
    <property type="entry name" value="CWZF3/5/7"/>
</dbReference>
<feature type="compositionally biased region" description="Polar residues" evidence="4">
    <location>
        <begin position="1378"/>
        <end position="1388"/>
    </location>
</feature>
<keyword evidence="7" id="KW-1185">Reference proteome</keyword>
<name>A0AAV5HJ31_9ROSI</name>
<dbReference type="Pfam" id="PF07496">
    <property type="entry name" value="zf-CW"/>
    <property type="match status" value="1"/>
</dbReference>
<feature type="compositionally biased region" description="Basic and acidic residues" evidence="4">
    <location>
        <begin position="1002"/>
        <end position="1022"/>
    </location>
</feature>
<feature type="compositionally biased region" description="Polar residues" evidence="4">
    <location>
        <begin position="743"/>
        <end position="754"/>
    </location>
</feature>
<evidence type="ECO:0000256" key="2">
    <source>
        <dbReference type="ARBA" id="ARBA00022771"/>
    </source>
</evidence>
<feature type="domain" description="CW-type" evidence="5">
    <location>
        <begin position="650"/>
        <end position="703"/>
    </location>
</feature>
<feature type="compositionally biased region" description="Polar residues" evidence="4">
    <location>
        <begin position="1186"/>
        <end position="1198"/>
    </location>
</feature>
<gene>
    <name evidence="6" type="ORF">SLEP1_g1246</name>
</gene>
<keyword evidence="3" id="KW-0862">Zinc</keyword>
<feature type="compositionally biased region" description="Basic and acidic residues" evidence="4">
    <location>
        <begin position="1218"/>
        <end position="1228"/>
    </location>
</feature>
<feature type="compositionally biased region" description="Basic and acidic residues" evidence="4">
    <location>
        <begin position="571"/>
        <end position="581"/>
    </location>
</feature>
<feature type="compositionally biased region" description="Basic and acidic residues" evidence="4">
    <location>
        <begin position="899"/>
        <end position="920"/>
    </location>
</feature>
<accession>A0AAV5HJ31</accession>
<feature type="region of interest" description="Disordered" evidence="4">
    <location>
        <begin position="1368"/>
        <end position="1457"/>
    </location>
</feature>
<dbReference type="Pfam" id="PF24756">
    <property type="entry name" value="THD_CWZF3-5-7"/>
    <property type="match status" value="1"/>
</dbReference>
<feature type="compositionally biased region" description="Basic and acidic residues" evidence="4">
    <location>
        <begin position="1138"/>
        <end position="1150"/>
    </location>
</feature>
<dbReference type="EMBL" id="BPVZ01000001">
    <property type="protein sequence ID" value="GKU86765.1"/>
    <property type="molecule type" value="Genomic_DNA"/>
</dbReference>
<feature type="region of interest" description="Disordered" evidence="4">
    <location>
        <begin position="988"/>
        <end position="1166"/>
    </location>
</feature>
<feature type="compositionally biased region" description="Acidic residues" evidence="4">
    <location>
        <begin position="1"/>
        <end position="10"/>
    </location>
</feature>
<dbReference type="PROSITE" id="PS51050">
    <property type="entry name" value="ZF_CW"/>
    <property type="match status" value="1"/>
</dbReference>
<dbReference type="Gene3D" id="3.30.40.100">
    <property type="match status" value="1"/>
</dbReference>
<dbReference type="PANTHER" id="PTHR46524:SF7">
    <property type="entry name" value="CW-TYPE ZINC FINGER"/>
    <property type="match status" value="1"/>
</dbReference>
<evidence type="ECO:0000256" key="3">
    <source>
        <dbReference type="ARBA" id="ARBA00022833"/>
    </source>
</evidence>
<protein>
    <recommendedName>
        <fullName evidence="5">CW-type domain-containing protein</fullName>
    </recommendedName>
</protein>
<feature type="compositionally biased region" description="Polar residues" evidence="4">
    <location>
        <begin position="1206"/>
        <end position="1217"/>
    </location>
</feature>
<dbReference type="InterPro" id="IPR011124">
    <property type="entry name" value="Znf_CW"/>
</dbReference>
<feature type="region of interest" description="Disordered" evidence="4">
    <location>
        <begin position="78"/>
        <end position="102"/>
    </location>
</feature>
<feature type="compositionally biased region" description="Basic and acidic residues" evidence="4">
    <location>
        <begin position="1273"/>
        <end position="1298"/>
    </location>
</feature>
<feature type="region of interest" description="Disordered" evidence="4">
    <location>
        <begin position="883"/>
        <end position="948"/>
    </location>
</feature>
<organism evidence="6 7">
    <name type="scientific">Rubroshorea leprosula</name>
    <dbReference type="NCBI Taxonomy" id="152421"/>
    <lineage>
        <taxon>Eukaryota</taxon>
        <taxon>Viridiplantae</taxon>
        <taxon>Streptophyta</taxon>
        <taxon>Embryophyta</taxon>
        <taxon>Tracheophyta</taxon>
        <taxon>Spermatophyta</taxon>
        <taxon>Magnoliopsida</taxon>
        <taxon>eudicotyledons</taxon>
        <taxon>Gunneridae</taxon>
        <taxon>Pentapetalae</taxon>
        <taxon>rosids</taxon>
        <taxon>malvids</taxon>
        <taxon>Malvales</taxon>
        <taxon>Dipterocarpaceae</taxon>
        <taxon>Rubroshorea</taxon>
    </lineage>
</organism>
<feature type="region of interest" description="Disordered" evidence="4">
    <location>
        <begin position="533"/>
        <end position="582"/>
    </location>
</feature>